<sequence length="236" mass="25954">MSEQENAEERSKAREFDPGWNDPPMFSYDSRAQYNLVKKPSLTKRIGLTWGAAAPPPQNSCDSISNEVLPASAPRKSLNVGPPPPGGPPIGSPRTGSTGDHSRVSSIGSEVTDLPKNSSRSDGLPRSDSPAEINLESVSSALCELADKLFSEREREKTELAKRLKLMENQWKDDKFPNDVQEKLYKLAKALEDGRVDEADQLQRGLMVDHSALCCSWMSAIRKMISETRLPADSTV</sequence>
<feature type="compositionally biased region" description="Basic and acidic residues" evidence="1">
    <location>
        <begin position="7"/>
        <end position="17"/>
    </location>
</feature>
<keyword evidence="4" id="KW-1185">Reference proteome</keyword>
<accession>A0ABN7BEU9</accession>
<dbReference type="InterPro" id="IPR009917">
    <property type="entry name" value="SRA1/Sec31"/>
</dbReference>
<keyword evidence="3" id="KW-0675">Receptor</keyword>
<proteinExistence type="predicted"/>
<dbReference type="PANTHER" id="PTHR18834:SF2">
    <property type="entry name" value="STEROID RECEPTOR RNA ACTIVATOR 1"/>
    <property type="match status" value="1"/>
</dbReference>
<dbReference type="Gene3D" id="1.20.940.10">
    <property type="entry name" value="Functional domain of the splicing factor Prp18"/>
    <property type="match status" value="1"/>
</dbReference>
<evidence type="ECO:0000259" key="2">
    <source>
        <dbReference type="Pfam" id="PF07304"/>
    </source>
</evidence>
<dbReference type="InterPro" id="IPR040243">
    <property type="entry name" value="Steroid_recept_RNA_1"/>
</dbReference>
<feature type="compositionally biased region" description="Pro residues" evidence="1">
    <location>
        <begin position="81"/>
        <end position="91"/>
    </location>
</feature>
<protein>
    <submittedName>
        <fullName evidence="3">Steroid receptor RNA activator</fullName>
    </submittedName>
</protein>
<name>A0ABN7BEU9_9HEMI</name>
<organism evidence="3 4">
    <name type="scientific">Nesidiocoris tenuis</name>
    <dbReference type="NCBI Taxonomy" id="355587"/>
    <lineage>
        <taxon>Eukaryota</taxon>
        <taxon>Metazoa</taxon>
        <taxon>Ecdysozoa</taxon>
        <taxon>Arthropoda</taxon>
        <taxon>Hexapoda</taxon>
        <taxon>Insecta</taxon>
        <taxon>Pterygota</taxon>
        <taxon>Neoptera</taxon>
        <taxon>Paraneoptera</taxon>
        <taxon>Hemiptera</taxon>
        <taxon>Heteroptera</taxon>
        <taxon>Panheteroptera</taxon>
        <taxon>Cimicomorpha</taxon>
        <taxon>Miridae</taxon>
        <taxon>Dicyphina</taxon>
        <taxon>Nesidiocoris</taxon>
    </lineage>
</organism>
<gene>
    <name evidence="3" type="ORF">NTJ_14180</name>
</gene>
<evidence type="ECO:0000313" key="4">
    <source>
        <dbReference type="Proteomes" id="UP001307889"/>
    </source>
</evidence>
<feature type="region of interest" description="Disordered" evidence="1">
    <location>
        <begin position="50"/>
        <end position="132"/>
    </location>
</feature>
<dbReference type="EMBL" id="AP028920">
    <property type="protein sequence ID" value="BET01363.1"/>
    <property type="molecule type" value="Genomic_DNA"/>
</dbReference>
<evidence type="ECO:0000256" key="1">
    <source>
        <dbReference type="SAM" id="MobiDB-lite"/>
    </source>
</evidence>
<feature type="region of interest" description="Disordered" evidence="1">
    <location>
        <begin position="1"/>
        <end position="28"/>
    </location>
</feature>
<evidence type="ECO:0000313" key="3">
    <source>
        <dbReference type="EMBL" id="BET01363.1"/>
    </source>
</evidence>
<dbReference type="Proteomes" id="UP001307889">
    <property type="component" value="Chromosome 12"/>
</dbReference>
<dbReference type="Pfam" id="PF07304">
    <property type="entry name" value="SRA1"/>
    <property type="match status" value="1"/>
</dbReference>
<reference evidence="3 4" key="1">
    <citation type="submission" date="2023-09" db="EMBL/GenBank/DDBJ databases">
        <title>Nesidiocoris tenuis whole genome shotgun sequence.</title>
        <authorList>
            <person name="Shibata T."/>
            <person name="Shimoda M."/>
            <person name="Kobayashi T."/>
            <person name="Uehara T."/>
        </authorList>
    </citation>
    <scope>NUCLEOTIDE SEQUENCE [LARGE SCALE GENOMIC DNA]</scope>
    <source>
        <strain evidence="3 4">Japan</strain>
    </source>
</reference>
<feature type="compositionally biased region" description="Polar residues" evidence="1">
    <location>
        <begin position="104"/>
        <end position="121"/>
    </location>
</feature>
<dbReference type="PANTHER" id="PTHR18834">
    <property type="entry name" value="STEROID RECEPTOR RNA ACTIVATOR 1"/>
    <property type="match status" value="1"/>
</dbReference>
<feature type="domain" description="SRA1/Sec31" evidence="2">
    <location>
        <begin position="120"/>
        <end position="229"/>
    </location>
</feature>